<dbReference type="PRINTS" id="PR00868">
    <property type="entry name" value="DNAPOLI"/>
</dbReference>
<dbReference type="EC" id="2.7.7.7" evidence="1"/>
<gene>
    <name evidence="7" type="ORF">KIN20_012123</name>
</gene>
<evidence type="ECO:0000256" key="5">
    <source>
        <dbReference type="ARBA" id="ARBA00049244"/>
    </source>
</evidence>
<proteinExistence type="predicted"/>
<dbReference type="PROSITE" id="PS00447">
    <property type="entry name" value="DNA_POLYMERASE_A"/>
    <property type="match status" value="1"/>
</dbReference>
<name>A0AAD5MUI1_PARTN</name>
<feature type="domain" description="DNA-directed DNA polymerase family A palm" evidence="6">
    <location>
        <begin position="305"/>
        <end position="488"/>
    </location>
</feature>
<dbReference type="SMART" id="SM00482">
    <property type="entry name" value="POLAc"/>
    <property type="match status" value="1"/>
</dbReference>
<evidence type="ECO:0000256" key="1">
    <source>
        <dbReference type="ARBA" id="ARBA00012417"/>
    </source>
</evidence>
<keyword evidence="8" id="KW-1185">Reference proteome</keyword>
<accession>A0AAD5MUI1</accession>
<evidence type="ECO:0000256" key="4">
    <source>
        <dbReference type="ARBA" id="ARBA00022932"/>
    </source>
</evidence>
<dbReference type="InterPro" id="IPR001098">
    <property type="entry name" value="DNA-dir_DNA_pol_A_palm_dom"/>
</dbReference>
<evidence type="ECO:0000256" key="2">
    <source>
        <dbReference type="ARBA" id="ARBA00022679"/>
    </source>
</evidence>
<dbReference type="AlphaFoldDB" id="A0AAD5MUI1"/>
<dbReference type="GO" id="GO:0003887">
    <property type="term" value="F:DNA-directed DNA polymerase activity"/>
    <property type="evidence" value="ECO:0007669"/>
    <property type="project" value="UniProtKB-KW"/>
</dbReference>
<dbReference type="Gene3D" id="3.30.70.370">
    <property type="match status" value="1"/>
</dbReference>
<keyword evidence="2" id="KW-0808">Transferase</keyword>
<comment type="caution">
    <text evidence="7">The sequence shown here is derived from an EMBL/GenBank/DDBJ whole genome shotgun (WGS) entry which is preliminary data.</text>
</comment>
<dbReference type="Gene3D" id="1.20.1060.10">
    <property type="entry name" value="Taq DNA Polymerase, Chain T, domain 4"/>
    <property type="match status" value="1"/>
</dbReference>
<organism evidence="7 8">
    <name type="scientific">Parelaphostrongylus tenuis</name>
    <name type="common">Meningeal worm</name>
    <dbReference type="NCBI Taxonomy" id="148309"/>
    <lineage>
        <taxon>Eukaryota</taxon>
        <taxon>Metazoa</taxon>
        <taxon>Ecdysozoa</taxon>
        <taxon>Nematoda</taxon>
        <taxon>Chromadorea</taxon>
        <taxon>Rhabditida</taxon>
        <taxon>Rhabditina</taxon>
        <taxon>Rhabditomorpha</taxon>
        <taxon>Strongyloidea</taxon>
        <taxon>Metastrongylidae</taxon>
        <taxon>Parelaphostrongylus</taxon>
    </lineage>
</organism>
<dbReference type="PANTHER" id="PTHR10133">
    <property type="entry name" value="DNA POLYMERASE I"/>
    <property type="match status" value="1"/>
</dbReference>
<sequence>MMSAGPNLHGITLFNSHPFGNGSPYYIPLGGEYFPGNETEEAVCPSSTPSQLVPLDERTACISSILQSCELYFFDALKIYRILESFILGNYRITSVSYLAFLAHLREGDSVLPLSDIASKFQWDFDYCELLRMNPRISAATQSFLVSRLVGILSPLVSGCSSVESLHLEIRSLRAVNRIKELELLESECFGLVGKSFNLDSSTQVSEVLFSELKLVYPGGSSMKRHLSTNKTILEQMITCHPIVEKILRYRRIKHAITQILIPLQRYVENDSKVRTRCLMNTATGRILSFEPNIQNISKEILIDGIGPRHLFKAQSGCVLVSADYSQLELRVLAHLSADPDLISVLKDGKDVFSDLSTNLCLPRDVVKKLCYGVIYGMGAKSLAESLKKTSEEANELIQRFFRSFPKVRSYINNTKEQAVTSGFVSTLLGRQEDLARDDRQSINYTIQGTASEIFKKAVVALDEPFRDSTKIVLLIHDEIIIECSAKYENEVKLWMKSTMESVLPDFSVPLPVKLRSHQYYSSDVMVEWSFRLRNVLCDYTLSTSCAISRPLFPNVRQQIPTLHIFGITPEGNN</sequence>
<protein>
    <recommendedName>
        <fullName evidence="1">DNA-directed DNA polymerase</fullName>
        <ecNumber evidence="1">2.7.7.7</ecNumber>
    </recommendedName>
</protein>
<keyword evidence="3" id="KW-0548">Nucleotidyltransferase</keyword>
<evidence type="ECO:0000313" key="8">
    <source>
        <dbReference type="Proteomes" id="UP001196413"/>
    </source>
</evidence>
<dbReference type="InterPro" id="IPR019760">
    <property type="entry name" value="DNA-dir_DNA_pol_A_CS"/>
</dbReference>
<dbReference type="Pfam" id="PF00476">
    <property type="entry name" value="DNA_pol_A"/>
    <property type="match status" value="1"/>
</dbReference>
<evidence type="ECO:0000313" key="7">
    <source>
        <dbReference type="EMBL" id="KAJ1355012.1"/>
    </source>
</evidence>
<dbReference type="GO" id="GO:0003677">
    <property type="term" value="F:DNA binding"/>
    <property type="evidence" value="ECO:0007669"/>
    <property type="project" value="InterPro"/>
</dbReference>
<dbReference type="InterPro" id="IPR043502">
    <property type="entry name" value="DNA/RNA_pol_sf"/>
</dbReference>
<keyword evidence="4" id="KW-0239">DNA-directed DNA polymerase</keyword>
<reference evidence="7" key="1">
    <citation type="submission" date="2021-06" db="EMBL/GenBank/DDBJ databases">
        <title>Parelaphostrongylus tenuis whole genome reference sequence.</title>
        <authorList>
            <person name="Garwood T.J."/>
            <person name="Larsen P.A."/>
            <person name="Fountain-Jones N.M."/>
            <person name="Garbe J.R."/>
            <person name="Macchietto M.G."/>
            <person name="Kania S.A."/>
            <person name="Gerhold R.W."/>
            <person name="Richards J.E."/>
            <person name="Wolf T.M."/>
        </authorList>
    </citation>
    <scope>NUCLEOTIDE SEQUENCE</scope>
    <source>
        <strain evidence="7">MNPRO001-30</strain>
        <tissue evidence="7">Meninges</tissue>
    </source>
</reference>
<dbReference type="SUPFAM" id="SSF56672">
    <property type="entry name" value="DNA/RNA polymerases"/>
    <property type="match status" value="1"/>
</dbReference>
<dbReference type="EMBL" id="JAHQIW010002308">
    <property type="protein sequence ID" value="KAJ1355012.1"/>
    <property type="molecule type" value="Genomic_DNA"/>
</dbReference>
<dbReference type="PANTHER" id="PTHR10133:SF62">
    <property type="entry name" value="DNA POLYMERASE THETA"/>
    <property type="match status" value="1"/>
</dbReference>
<dbReference type="GO" id="GO:0006261">
    <property type="term" value="P:DNA-templated DNA replication"/>
    <property type="evidence" value="ECO:0007669"/>
    <property type="project" value="InterPro"/>
</dbReference>
<evidence type="ECO:0000256" key="3">
    <source>
        <dbReference type="ARBA" id="ARBA00022695"/>
    </source>
</evidence>
<dbReference type="GO" id="GO:0097681">
    <property type="term" value="P:double-strand break repair via alternative nonhomologous end joining"/>
    <property type="evidence" value="ECO:0007669"/>
    <property type="project" value="TreeGrafter"/>
</dbReference>
<dbReference type="Pfam" id="PF24065">
    <property type="entry name" value="REV3_N"/>
    <property type="match status" value="1"/>
</dbReference>
<dbReference type="InterPro" id="IPR056447">
    <property type="entry name" value="REV3_N"/>
</dbReference>
<comment type="catalytic activity">
    <reaction evidence="5">
        <text>DNA(n) + a 2'-deoxyribonucleoside 5'-triphosphate = DNA(n+1) + diphosphate</text>
        <dbReference type="Rhea" id="RHEA:22508"/>
        <dbReference type="Rhea" id="RHEA-COMP:17339"/>
        <dbReference type="Rhea" id="RHEA-COMP:17340"/>
        <dbReference type="ChEBI" id="CHEBI:33019"/>
        <dbReference type="ChEBI" id="CHEBI:61560"/>
        <dbReference type="ChEBI" id="CHEBI:173112"/>
        <dbReference type="EC" id="2.7.7.7"/>
    </reaction>
</comment>
<dbReference type="InterPro" id="IPR002298">
    <property type="entry name" value="DNA_polymerase_A"/>
</dbReference>
<dbReference type="Proteomes" id="UP001196413">
    <property type="component" value="Unassembled WGS sequence"/>
</dbReference>
<evidence type="ECO:0000259" key="6">
    <source>
        <dbReference type="SMART" id="SM00482"/>
    </source>
</evidence>
<dbReference type="Gene3D" id="1.10.150.20">
    <property type="entry name" value="5' to 3' exonuclease, C-terminal subdomain"/>
    <property type="match status" value="1"/>
</dbReference>